<proteinExistence type="predicted"/>
<gene>
    <name evidence="1" type="ORF">MLD38_004923</name>
</gene>
<accession>A0ACB9S8J7</accession>
<evidence type="ECO:0000313" key="2">
    <source>
        <dbReference type="Proteomes" id="UP001057402"/>
    </source>
</evidence>
<dbReference type="EMBL" id="CM042881">
    <property type="protein sequence ID" value="KAI4387062.1"/>
    <property type="molecule type" value="Genomic_DNA"/>
</dbReference>
<sequence>MVPKSTKSLKGKGNPKKRSQAVTASVQQLSIQENLPVTEGEPSLLHAPVPVVTETKETPAAVPVKENVASAVDVTALGDSEVAAEKTLAVEEETAAPEEVTKSTPAVSEFSDKADTSLTPDLELFNDESKESEDLDATQSVGEHDSSADKTPAAADTMEVVGSVVQNPPPVNSALGIASRTRMKRPFAGLKDGMHSSSPGHKKVKNTDSSVFIPEIDQNVSLAELNRILADDTMLSRNMTKRNIAACKRVDFDWFTEHQLHFAEMFEKLTWRSLCDIDTVMPREWNFMVHLKRGIPVNLGSVIFSHMASCVQDENMGLPFAHVITALLQLCGEQVVPVNQMDTWTTQVIGANSVASTGYQYVDGVFIKKPTKREIAASVRGKATAETDKQRRAKREREATLSKDESPSSSIVQKFLVEELNFTRHSILERMDAFAERLGRLEKMIQTLLDTVED</sequence>
<name>A0ACB9S8J7_9MYRT</name>
<evidence type="ECO:0000313" key="1">
    <source>
        <dbReference type="EMBL" id="KAI4387062.1"/>
    </source>
</evidence>
<protein>
    <submittedName>
        <fullName evidence="1">Uncharacterized protein</fullName>
    </submittedName>
</protein>
<organism evidence="1 2">
    <name type="scientific">Melastoma candidum</name>
    <dbReference type="NCBI Taxonomy" id="119954"/>
    <lineage>
        <taxon>Eukaryota</taxon>
        <taxon>Viridiplantae</taxon>
        <taxon>Streptophyta</taxon>
        <taxon>Embryophyta</taxon>
        <taxon>Tracheophyta</taxon>
        <taxon>Spermatophyta</taxon>
        <taxon>Magnoliopsida</taxon>
        <taxon>eudicotyledons</taxon>
        <taxon>Gunneridae</taxon>
        <taxon>Pentapetalae</taxon>
        <taxon>rosids</taxon>
        <taxon>malvids</taxon>
        <taxon>Myrtales</taxon>
        <taxon>Melastomataceae</taxon>
        <taxon>Melastomatoideae</taxon>
        <taxon>Melastomateae</taxon>
        <taxon>Melastoma</taxon>
    </lineage>
</organism>
<comment type="caution">
    <text evidence="1">The sequence shown here is derived from an EMBL/GenBank/DDBJ whole genome shotgun (WGS) entry which is preliminary data.</text>
</comment>
<dbReference type="Proteomes" id="UP001057402">
    <property type="component" value="Chromosome 2"/>
</dbReference>
<keyword evidence="2" id="KW-1185">Reference proteome</keyword>
<reference evidence="2" key="1">
    <citation type="journal article" date="2023" name="Front. Plant Sci.">
        <title>Chromosomal-level genome assembly of Melastoma candidum provides insights into trichome evolution.</title>
        <authorList>
            <person name="Zhong Y."/>
            <person name="Wu W."/>
            <person name="Sun C."/>
            <person name="Zou P."/>
            <person name="Liu Y."/>
            <person name="Dai S."/>
            <person name="Zhou R."/>
        </authorList>
    </citation>
    <scope>NUCLEOTIDE SEQUENCE [LARGE SCALE GENOMIC DNA]</scope>
</reference>